<keyword evidence="1" id="KW-0675">Receptor</keyword>
<evidence type="ECO:0000313" key="2">
    <source>
        <dbReference type="Proteomes" id="UP000786183"/>
    </source>
</evidence>
<evidence type="ECO:0000313" key="1">
    <source>
        <dbReference type="EMBL" id="MBZ7986693.1"/>
    </source>
</evidence>
<dbReference type="EMBL" id="JACGBB010000002">
    <property type="protein sequence ID" value="MBZ7986693.1"/>
    <property type="molecule type" value="Genomic_DNA"/>
</dbReference>
<name>A0ABS7WPK2_9BACT</name>
<dbReference type="SUPFAM" id="SSF56935">
    <property type="entry name" value="Porins"/>
    <property type="match status" value="1"/>
</dbReference>
<proteinExistence type="predicted"/>
<reference evidence="1 2" key="1">
    <citation type="submission" date="2020-07" db="EMBL/GenBank/DDBJ databases">
        <title>Transfer of Campylobacter canadensis to the novel genus Avispirillum gen. nov., that also includes two novel species recovered from migratory waterfowl: Avispirillum anseris sp. nov. and Avispirillum brantae sp. nov.</title>
        <authorList>
            <person name="Miller W.G."/>
            <person name="Chapman M.H."/>
            <person name="Yee E."/>
            <person name="Inglis G.D."/>
        </authorList>
    </citation>
    <scope>NUCLEOTIDE SEQUENCE [LARGE SCALE GENOMIC DNA]</scope>
    <source>
        <strain evidence="1 2">L283</strain>
    </source>
</reference>
<protein>
    <submittedName>
        <fullName evidence="1">TonB-dependent receptor</fullName>
    </submittedName>
</protein>
<dbReference type="RefSeq" id="WP_224325102.1">
    <property type="nucleotide sequence ID" value="NZ_JACGBB010000002.1"/>
</dbReference>
<gene>
    <name evidence="1" type="ORF">AVCANL283_01005</name>
</gene>
<sequence>MKKSIIIAMSLLLQANELNVGEIEVIDTKLNHSFNSSFLSTKEYNFKDSKTQRIDESIKQNSNISFNLNDNISTNVSSISPKDFSINAAAFYQNSFLINGASFDNIINPLGDKNINAFSLWQAPVLGSLASSINTSLLKSIDVYDSNVSAKYGNFEGGVIDAQLKDPSKKFAASIFTSYTDGNLSKIIIDENKKNDYENSFGKNLNKNFVKQNYNIYLESKINDNYGFLFNYSKSISKIKMPTKKTVLKENYFYPNQSRKNENFLLKAFLAFDNHILKPSIIYAPSVYTGFLEGVIDSNLKAKFGGIISNLELFSEYDNFSLSHSLSYSLLENARYFDKNIKIAFFTNDVANWGTRIYSSKGGYSDIKESTKELNYKLDFESAYILKNLEHNLIAGLQIKYKKASYNALKELREYYNPKIIANDYTCKSDDMFCLMGDVTDRQGNKAKGQYVAGLTFTPIFKESISANDFDFYLEDEMKYKRLNLRLGARASYDALINKFNIAPRTVAEFDMLKDESNFLGAGYNRYYGKSFFAYKLYDAIYSRTQFFSRNSPDEDFKATGFVKDRYNFKDLKRPYNDEFSIFYRAQINNINLAFKYIKRLAKNQVLLSDKESLALDDLNDERLTSNYKVYTNYGKSKADIFSFDIANINSIKLLNLLNDFSLSASYTNKKSNFKDYKSDERQRNTKVKYNNQIILSKDLPIIDYYDKCKIVFMHNLKLMQYDLNFTNLLTFIPNKKALISTYNKIEAIKEYELIKLNDYFTWDINISYKHKIKNNIEFFSNINIENLLNTKNKINASKVNNQLSYDYAMGRNIMFEFGLNY</sequence>
<comment type="caution">
    <text evidence="1">The sequence shown here is derived from an EMBL/GenBank/DDBJ whole genome shotgun (WGS) entry which is preliminary data.</text>
</comment>
<dbReference type="Proteomes" id="UP000786183">
    <property type="component" value="Unassembled WGS sequence"/>
</dbReference>
<keyword evidence="2" id="KW-1185">Reference proteome</keyword>
<organism evidence="1 2">
    <name type="scientific">Campylobacter canadensis</name>
    <dbReference type="NCBI Taxonomy" id="449520"/>
    <lineage>
        <taxon>Bacteria</taxon>
        <taxon>Pseudomonadati</taxon>
        <taxon>Campylobacterota</taxon>
        <taxon>Epsilonproteobacteria</taxon>
        <taxon>Campylobacterales</taxon>
        <taxon>Campylobacteraceae</taxon>
        <taxon>Campylobacter</taxon>
    </lineage>
</organism>
<accession>A0ABS7WPK2</accession>